<proteinExistence type="predicted"/>
<keyword evidence="2" id="KW-1185">Reference proteome</keyword>
<evidence type="ECO:0000313" key="2">
    <source>
        <dbReference type="Proteomes" id="UP000742024"/>
    </source>
</evidence>
<sequence>MEQLPPDIVALLGSYPWLLRSRLRRGASQIPFTGRWSTGDDGASRVTGDGGHMAELLLRHSESSLPHFAAKIRLSQA</sequence>
<comment type="caution">
    <text evidence="1">The sequence shown here is derived from an EMBL/GenBank/DDBJ whole genome shotgun (WGS) entry which is preliminary data.</text>
</comment>
<dbReference type="Proteomes" id="UP000742024">
    <property type="component" value="Unassembled WGS sequence"/>
</dbReference>
<reference evidence="1 2" key="1">
    <citation type="journal article" date="2020" name="bioRxiv">
        <title>Whole genome comparisons of ergot fungi reveals the divergence and evolution of species within the genus Claviceps are the result of varying mechanisms driving genome evolution and host range expansion.</title>
        <authorList>
            <person name="Wyka S.A."/>
            <person name="Mondo S.J."/>
            <person name="Liu M."/>
            <person name="Dettman J."/>
            <person name="Nalam V."/>
            <person name="Broders K.D."/>
        </authorList>
    </citation>
    <scope>NUCLEOTIDE SEQUENCE [LARGE SCALE GENOMIC DNA]</scope>
    <source>
        <strain evidence="1 2">LM583</strain>
    </source>
</reference>
<accession>A0ABQ7PB48</accession>
<gene>
    <name evidence="1" type="ORF">E4U57_003220</name>
</gene>
<dbReference type="EMBL" id="SRPR01000241">
    <property type="protein sequence ID" value="KAG5955729.1"/>
    <property type="molecule type" value="Genomic_DNA"/>
</dbReference>
<organism evidence="1 2">
    <name type="scientific">Claviceps arundinis</name>
    <dbReference type="NCBI Taxonomy" id="1623583"/>
    <lineage>
        <taxon>Eukaryota</taxon>
        <taxon>Fungi</taxon>
        <taxon>Dikarya</taxon>
        <taxon>Ascomycota</taxon>
        <taxon>Pezizomycotina</taxon>
        <taxon>Sordariomycetes</taxon>
        <taxon>Hypocreomycetidae</taxon>
        <taxon>Hypocreales</taxon>
        <taxon>Clavicipitaceae</taxon>
        <taxon>Claviceps</taxon>
    </lineage>
</organism>
<name>A0ABQ7PB48_9HYPO</name>
<protein>
    <submittedName>
        <fullName evidence="1">Uncharacterized protein</fullName>
    </submittedName>
</protein>
<evidence type="ECO:0000313" key="1">
    <source>
        <dbReference type="EMBL" id="KAG5955729.1"/>
    </source>
</evidence>